<name>A0A9P5UDD0_9AGAR</name>
<sequence>ESEVYARMLLLRKKGYPLWKPKSDERLPEEYKREGVRIGDVGILNEFGGFDYLFNACLPQDHPVNEGRVPQGFRQLHDINVDDTIGSLKEYGPGSHVASNPSRIYKAIIPYSENNPPIRYTIDIDRSVPKEVGAGLSFSSSTSKGALLILPEGGMRVDHQQFSKFYEYASECARSWYAYINGPLARGANSIYLVTGCDKARAWGVASFIDANPGHISLDLVPSEPDEAGKPLEYWFSSCTAASALSDSDDVYENQSGCVFLRGFKISVQ</sequence>
<evidence type="ECO:0000313" key="2">
    <source>
        <dbReference type="Proteomes" id="UP000772434"/>
    </source>
</evidence>
<dbReference type="EMBL" id="JADNRY010000014">
    <property type="protein sequence ID" value="KAF9074103.1"/>
    <property type="molecule type" value="Genomic_DNA"/>
</dbReference>
<keyword evidence="2" id="KW-1185">Reference proteome</keyword>
<feature type="non-terminal residue" evidence="1">
    <location>
        <position position="269"/>
    </location>
</feature>
<dbReference type="OrthoDB" id="3222453at2759"/>
<dbReference type="AlphaFoldDB" id="A0A9P5UDD0"/>
<accession>A0A9P5UDD0</accession>
<comment type="caution">
    <text evidence="1">The sequence shown here is derived from an EMBL/GenBank/DDBJ whole genome shotgun (WGS) entry which is preliminary data.</text>
</comment>
<reference evidence="1" key="1">
    <citation type="submission" date="2020-11" db="EMBL/GenBank/DDBJ databases">
        <authorList>
            <consortium name="DOE Joint Genome Institute"/>
            <person name="Ahrendt S."/>
            <person name="Riley R."/>
            <person name="Andreopoulos W."/>
            <person name="Labutti K."/>
            <person name="Pangilinan J."/>
            <person name="Ruiz-Duenas F.J."/>
            <person name="Barrasa J.M."/>
            <person name="Sanchez-Garcia M."/>
            <person name="Camarero S."/>
            <person name="Miyauchi S."/>
            <person name="Serrano A."/>
            <person name="Linde D."/>
            <person name="Babiker R."/>
            <person name="Drula E."/>
            <person name="Ayuso-Fernandez I."/>
            <person name="Pacheco R."/>
            <person name="Padilla G."/>
            <person name="Ferreira P."/>
            <person name="Barriuso J."/>
            <person name="Kellner H."/>
            <person name="Castanera R."/>
            <person name="Alfaro M."/>
            <person name="Ramirez L."/>
            <person name="Pisabarro A.G."/>
            <person name="Kuo A."/>
            <person name="Tritt A."/>
            <person name="Lipzen A."/>
            <person name="He G."/>
            <person name="Yan M."/>
            <person name="Ng V."/>
            <person name="Cullen D."/>
            <person name="Martin F."/>
            <person name="Rosso M.-N."/>
            <person name="Henrissat B."/>
            <person name="Hibbett D."/>
            <person name="Martinez A.T."/>
            <person name="Grigoriev I.V."/>
        </authorList>
    </citation>
    <scope>NUCLEOTIDE SEQUENCE</scope>
    <source>
        <strain evidence="1">AH 40177</strain>
    </source>
</reference>
<dbReference type="Proteomes" id="UP000772434">
    <property type="component" value="Unassembled WGS sequence"/>
</dbReference>
<proteinExistence type="predicted"/>
<protein>
    <submittedName>
        <fullName evidence="1">Uncharacterized protein</fullName>
    </submittedName>
</protein>
<evidence type="ECO:0000313" key="1">
    <source>
        <dbReference type="EMBL" id="KAF9074103.1"/>
    </source>
</evidence>
<organism evidence="1 2">
    <name type="scientific">Rhodocollybia butyracea</name>
    <dbReference type="NCBI Taxonomy" id="206335"/>
    <lineage>
        <taxon>Eukaryota</taxon>
        <taxon>Fungi</taxon>
        <taxon>Dikarya</taxon>
        <taxon>Basidiomycota</taxon>
        <taxon>Agaricomycotina</taxon>
        <taxon>Agaricomycetes</taxon>
        <taxon>Agaricomycetidae</taxon>
        <taxon>Agaricales</taxon>
        <taxon>Marasmiineae</taxon>
        <taxon>Omphalotaceae</taxon>
        <taxon>Rhodocollybia</taxon>
    </lineage>
</organism>
<feature type="non-terminal residue" evidence="1">
    <location>
        <position position="1"/>
    </location>
</feature>
<gene>
    <name evidence="1" type="ORF">BDP27DRAFT_1196454</name>
</gene>